<feature type="region of interest" description="Disordered" evidence="1">
    <location>
        <begin position="72"/>
        <end position="101"/>
    </location>
</feature>
<reference evidence="2" key="2">
    <citation type="submission" date="2023-05" db="EMBL/GenBank/DDBJ databases">
        <authorList>
            <consortium name="Lawrence Berkeley National Laboratory"/>
            <person name="Steindorff A."/>
            <person name="Hensen N."/>
            <person name="Bonometti L."/>
            <person name="Westerberg I."/>
            <person name="Brannstrom I.O."/>
            <person name="Guillou S."/>
            <person name="Cros-Aarteil S."/>
            <person name="Calhoun S."/>
            <person name="Haridas S."/>
            <person name="Kuo A."/>
            <person name="Mondo S."/>
            <person name="Pangilinan J."/>
            <person name="Riley R."/>
            <person name="Labutti K."/>
            <person name="Andreopoulos B."/>
            <person name="Lipzen A."/>
            <person name="Chen C."/>
            <person name="Yanf M."/>
            <person name="Daum C."/>
            <person name="Ng V."/>
            <person name="Clum A."/>
            <person name="Ohm R."/>
            <person name="Martin F."/>
            <person name="Silar P."/>
            <person name="Natvig D."/>
            <person name="Lalanne C."/>
            <person name="Gautier V."/>
            <person name="Ament-Velasquez S.L."/>
            <person name="Kruys A."/>
            <person name="Hutchinson M.I."/>
            <person name="Powell A.J."/>
            <person name="Barry K."/>
            <person name="Miller A.N."/>
            <person name="Grigoriev I.V."/>
            <person name="Debuchy R."/>
            <person name="Gladieux P."/>
            <person name="Thoren M.H."/>
            <person name="Johannesson H."/>
        </authorList>
    </citation>
    <scope>NUCLEOTIDE SEQUENCE</scope>
    <source>
        <strain evidence="2">PSN243</strain>
    </source>
</reference>
<protein>
    <submittedName>
        <fullName evidence="2">Uncharacterized protein</fullName>
    </submittedName>
</protein>
<evidence type="ECO:0000313" key="3">
    <source>
        <dbReference type="Proteomes" id="UP001321760"/>
    </source>
</evidence>
<evidence type="ECO:0000313" key="2">
    <source>
        <dbReference type="EMBL" id="KAK4449737.1"/>
    </source>
</evidence>
<comment type="caution">
    <text evidence="2">The sequence shown here is derived from an EMBL/GenBank/DDBJ whole genome shotgun (WGS) entry which is preliminary data.</text>
</comment>
<accession>A0AAV9GQJ4</accession>
<organism evidence="2 3">
    <name type="scientific">Podospora aff. communis PSN243</name>
    <dbReference type="NCBI Taxonomy" id="3040156"/>
    <lineage>
        <taxon>Eukaryota</taxon>
        <taxon>Fungi</taxon>
        <taxon>Dikarya</taxon>
        <taxon>Ascomycota</taxon>
        <taxon>Pezizomycotina</taxon>
        <taxon>Sordariomycetes</taxon>
        <taxon>Sordariomycetidae</taxon>
        <taxon>Sordariales</taxon>
        <taxon>Podosporaceae</taxon>
        <taxon>Podospora</taxon>
    </lineage>
</organism>
<dbReference type="Proteomes" id="UP001321760">
    <property type="component" value="Unassembled WGS sequence"/>
</dbReference>
<proteinExistence type="predicted"/>
<reference evidence="2" key="1">
    <citation type="journal article" date="2023" name="Mol. Phylogenet. Evol.">
        <title>Genome-scale phylogeny and comparative genomics of the fungal order Sordariales.</title>
        <authorList>
            <person name="Hensen N."/>
            <person name="Bonometti L."/>
            <person name="Westerberg I."/>
            <person name="Brannstrom I.O."/>
            <person name="Guillou S."/>
            <person name="Cros-Aarteil S."/>
            <person name="Calhoun S."/>
            <person name="Haridas S."/>
            <person name="Kuo A."/>
            <person name="Mondo S."/>
            <person name="Pangilinan J."/>
            <person name="Riley R."/>
            <person name="LaButti K."/>
            <person name="Andreopoulos B."/>
            <person name="Lipzen A."/>
            <person name="Chen C."/>
            <person name="Yan M."/>
            <person name="Daum C."/>
            <person name="Ng V."/>
            <person name="Clum A."/>
            <person name="Steindorff A."/>
            <person name="Ohm R.A."/>
            <person name="Martin F."/>
            <person name="Silar P."/>
            <person name="Natvig D.O."/>
            <person name="Lalanne C."/>
            <person name="Gautier V."/>
            <person name="Ament-Velasquez S.L."/>
            <person name="Kruys A."/>
            <person name="Hutchinson M.I."/>
            <person name="Powell A.J."/>
            <person name="Barry K."/>
            <person name="Miller A.N."/>
            <person name="Grigoriev I.V."/>
            <person name="Debuchy R."/>
            <person name="Gladieux P."/>
            <person name="Hiltunen Thoren M."/>
            <person name="Johannesson H."/>
        </authorList>
    </citation>
    <scope>NUCLEOTIDE SEQUENCE</scope>
    <source>
        <strain evidence="2">PSN243</strain>
    </source>
</reference>
<gene>
    <name evidence="2" type="ORF">QBC34DRAFT_379797</name>
</gene>
<dbReference type="AlphaFoldDB" id="A0AAV9GQJ4"/>
<feature type="compositionally biased region" description="Low complexity" evidence="1">
    <location>
        <begin position="74"/>
        <end position="101"/>
    </location>
</feature>
<evidence type="ECO:0000256" key="1">
    <source>
        <dbReference type="SAM" id="MobiDB-lite"/>
    </source>
</evidence>
<sequence length="332" mass="35166">MADSTLGLYAVTAPTLPSLSSGPDLITPDESAPTRPYTHFPSTLAALVNLGLNPLTTIKTWKLCAVDQNPISPPASASSSTSDLSHKPAQTTTAPSSPSSSSCPALFFISVHFGLTTGSPLGIDRPSVYLHNGPSKRDPVLAAAGDYTSRSDIRVRQNLQGSDSALGASFGPAHDPRSFVLIPAADGSGSYERIIITGAVIDGVVKFRFEVDIDGDFEGRKSRKGVFEWRKEKRGEGFGGGGFRLVWAGVGVERVAEAENEFGETVALLRWSKGVKVLSQLYSVELQRSGCKGILGTRWESAAIVTAAWLYALRVSGRIGKVSHSVSEVSSN</sequence>
<dbReference type="EMBL" id="MU865935">
    <property type="protein sequence ID" value="KAK4449737.1"/>
    <property type="molecule type" value="Genomic_DNA"/>
</dbReference>
<keyword evidence="3" id="KW-1185">Reference proteome</keyword>
<name>A0AAV9GQJ4_9PEZI</name>